<dbReference type="GO" id="GO:0003677">
    <property type="term" value="F:DNA binding"/>
    <property type="evidence" value="ECO:0007669"/>
    <property type="project" value="UniProtKB-KW"/>
</dbReference>
<comment type="caution">
    <text evidence="5">The sequence shown here is derived from an EMBL/GenBank/DDBJ whole genome shotgun (WGS) entry which is preliminary data.</text>
</comment>
<dbReference type="InterPro" id="IPR000055">
    <property type="entry name" value="Restrct_endonuc_typeI_TRD"/>
</dbReference>
<evidence type="ECO:0000259" key="4">
    <source>
        <dbReference type="Pfam" id="PF01420"/>
    </source>
</evidence>
<dbReference type="GO" id="GO:0009035">
    <property type="term" value="F:type I site-specific deoxyribonuclease activity"/>
    <property type="evidence" value="ECO:0007669"/>
    <property type="project" value="UniProtKB-EC"/>
</dbReference>
<evidence type="ECO:0000256" key="3">
    <source>
        <dbReference type="ARBA" id="ARBA00023125"/>
    </source>
</evidence>
<dbReference type="PANTHER" id="PTHR30408:SF13">
    <property type="entry name" value="TYPE I RESTRICTION ENZYME HINDI SPECIFICITY SUBUNIT"/>
    <property type="match status" value="1"/>
</dbReference>
<dbReference type="EC" id="3.1.21.3" evidence="5"/>
<name>A0A840VCG2_9PROT</name>
<organism evidence="5 6">
    <name type="scientific">Acidocella aromatica</name>
    <dbReference type="NCBI Taxonomy" id="1303579"/>
    <lineage>
        <taxon>Bacteria</taxon>
        <taxon>Pseudomonadati</taxon>
        <taxon>Pseudomonadota</taxon>
        <taxon>Alphaproteobacteria</taxon>
        <taxon>Acetobacterales</taxon>
        <taxon>Acidocellaceae</taxon>
        <taxon>Acidocella</taxon>
    </lineage>
</organism>
<evidence type="ECO:0000256" key="1">
    <source>
        <dbReference type="ARBA" id="ARBA00010923"/>
    </source>
</evidence>
<evidence type="ECO:0000313" key="6">
    <source>
        <dbReference type="Proteomes" id="UP000553706"/>
    </source>
</evidence>
<dbReference type="InterPro" id="IPR052021">
    <property type="entry name" value="Type-I_RS_S_subunit"/>
</dbReference>
<keyword evidence="5" id="KW-0378">Hydrolase</keyword>
<dbReference type="Proteomes" id="UP000553706">
    <property type="component" value="Unassembled WGS sequence"/>
</dbReference>
<keyword evidence="6" id="KW-1185">Reference proteome</keyword>
<dbReference type="Gene3D" id="3.90.220.20">
    <property type="entry name" value="DNA methylase specificity domains"/>
    <property type="match status" value="2"/>
</dbReference>
<comment type="similarity">
    <text evidence="1">Belongs to the type-I restriction system S methylase family.</text>
</comment>
<dbReference type="RefSeq" id="WP_183266402.1">
    <property type="nucleotide sequence ID" value="NZ_JACHFJ010000006.1"/>
</dbReference>
<dbReference type="AlphaFoldDB" id="A0A840VCG2"/>
<dbReference type="Pfam" id="PF01420">
    <property type="entry name" value="Methylase_S"/>
    <property type="match status" value="1"/>
</dbReference>
<evidence type="ECO:0000256" key="2">
    <source>
        <dbReference type="ARBA" id="ARBA00022747"/>
    </source>
</evidence>
<evidence type="ECO:0000313" key="5">
    <source>
        <dbReference type="EMBL" id="MBB5373396.1"/>
    </source>
</evidence>
<proteinExistence type="inferred from homology"/>
<reference evidence="5 6" key="1">
    <citation type="submission" date="2020-08" db="EMBL/GenBank/DDBJ databases">
        <title>Genomic Encyclopedia of Type Strains, Phase IV (KMG-IV): sequencing the most valuable type-strain genomes for metagenomic binning, comparative biology and taxonomic classification.</title>
        <authorList>
            <person name="Goeker M."/>
        </authorList>
    </citation>
    <scope>NUCLEOTIDE SEQUENCE [LARGE SCALE GENOMIC DNA]</scope>
    <source>
        <strain evidence="5 6">DSM 27026</strain>
    </source>
</reference>
<dbReference type="SUPFAM" id="SSF116734">
    <property type="entry name" value="DNA methylase specificity domain"/>
    <property type="match status" value="2"/>
</dbReference>
<protein>
    <submittedName>
        <fullName evidence="5">Type I restriction enzyme S subunit</fullName>
        <ecNumber evidence="5">3.1.21.3</ecNumber>
    </submittedName>
</protein>
<dbReference type="GO" id="GO:0009307">
    <property type="term" value="P:DNA restriction-modification system"/>
    <property type="evidence" value="ECO:0007669"/>
    <property type="project" value="UniProtKB-KW"/>
</dbReference>
<dbReference type="EMBL" id="JACHFJ010000006">
    <property type="protein sequence ID" value="MBB5373396.1"/>
    <property type="molecule type" value="Genomic_DNA"/>
</dbReference>
<keyword evidence="2" id="KW-0680">Restriction system</keyword>
<sequence length="414" mass="45625">MSHYKPYPAYKDSGVDWIGNMPQHWGVKPIKVIASCNDDSLPEAIPLDMPIRYVDISAVSHDGGISGAEPMVFGEAPSRARRMAKLGDVVVSTVRTYLKAVASVDEAHADCVYSTGFAVLRARSEQLAPEFLKWLALNDLLIQAVESHSEGLSYPAINSSDLVNLKAVVPGLPEQKRIAAILDRETARIDALIAKKTEFIELLKKKIAALASQPPDSPNLKWVRLSHVCEVVSRPVLQQVGSSYTKLGLFNRGRGIFKRDETDTEDMGDSEFFWIQPGDLILSGQFAWEGAVALANEDHAGCVVSHRFPVIRGRNNEALTEYLLAYFLTAHGDFVLNDCSRGSAGRNRPLNMNLLLGWKIPIPAMPIQCEIARLVQLERRIGERVSKSITLLKERRSAFITAAVTGQIDLRGSP</sequence>
<dbReference type="InterPro" id="IPR044946">
    <property type="entry name" value="Restrct_endonuc_typeI_TRD_sf"/>
</dbReference>
<keyword evidence="3" id="KW-0238">DNA-binding</keyword>
<feature type="domain" description="Type I restriction modification DNA specificity" evidence="4">
    <location>
        <begin position="110"/>
        <end position="201"/>
    </location>
</feature>
<gene>
    <name evidence="5" type="ORF">HNP71_001656</name>
</gene>
<accession>A0A840VCG2</accession>
<dbReference type="PANTHER" id="PTHR30408">
    <property type="entry name" value="TYPE-1 RESTRICTION ENZYME ECOKI SPECIFICITY PROTEIN"/>
    <property type="match status" value="1"/>
</dbReference>